<dbReference type="EMBL" id="VSSQ01095346">
    <property type="protein sequence ID" value="MPN39496.1"/>
    <property type="molecule type" value="Genomic_DNA"/>
</dbReference>
<gene>
    <name evidence="1" type="ORF">SDC9_187024</name>
</gene>
<accession>A0A645HLT7</accession>
<name>A0A645HLT7_9ZZZZ</name>
<comment type="caution">
    <text evidence="1">The sequence shown here is derived from an EMBL/GenBank/DDBJ whole genome shotgun (WGS) entry which is preliminary data.</text>
</comment>
<proteinExistence type="predicted"/>
<organism evidence="1">
    <name type="scientific">bioreactor metagenome</name>
    <dbReference type="NCBI Taxonomy" id="1076179"/>
    <lineage>
        <taxon>unclassified sequences</taxon>
        <taxon>metagenomes</taxon>
        <taxon>ecological metagenomes</taxon>
    </lineage>
</organism>
<protein>
    <submittedName>
        <fullName evidence="1">Uncharacterized protein</fullName>
    </submittedName>
</protein>
<evidence type="ECO:0000313" key="1">
    <source>
        <dbReference type="EMBL" id="MPN39496.1"/>
    </source>
</evidence>
<dbReference type="AlphaFoldDB" id="A0A645HLT7"/>
<sequence>MFPVLGGSGRQGLRIGDGHYYFAAGCAAFQDELEQIRRQLDVGGRRGRAGCGHEPGVGEAAARAAARNHGLRRLARLAGQGQRGRGGGACGLESLRGRAAAHQAQGLRGGFGGGVRGAACEVHRPRLSGRGVVAGG</sequence>
<reference evidence="1" key="1">
    <citation type="submission" date="2019-08" db="EMBL/GenBank/DDBJ databases">
        <authorList>
            <person name="Kucharzyk K."/>
            <person name="Murdoch R.W."/>
            <person name="Higgins S."/>
            <person name="Loffler F."/>
        </authorList>
    </citation>
    <scope>NUCLEOTIDE SEQUENCE</scope>
</reference>